<feature type="chain" id="PRO_5008274736" description="protein O-GlcNAc transferase" evidence="10">
    <location>
        <begin position="22"/>
        <end position="1151"/>
    </location>
</feature>
<dbReference type="STRING" id="478820.A0A196SP24"/>
<dbReference type="OrthoDB" id="201504at2759"/>
<comment type="caution">
    <text evidence="12">The sequence shown here is derived from an EMBL/GenBank/DDBJ whole genome shotgun (WGS) entry which is preliminary data.</text>
</comment>
<evidence type="ECO:0000256" key="1">
    <source>
        <dbReference type="ARBA" id="ARBA00004922"/>
    </source>
</evidence>
<sequence length="1151" mass="131700">MKWSLLFSLIVILLCIHGGRAQTAKSSQNDKKYTVAIKKAVAILKNKDAKSKDDAVKFLKRATQLKPEAAKAWCILGKHYQSQREFEKSLHPLRKCFSIENTEDNKLNYGIALFDYGSIKEAKEVFAQVYNANPSNEKATYYYGLTLSWTDECDRAETLLSSVSPSQISKDCLYNSLFTCYEAIGDTKRMNRMNAHRHRSLPPKEGLLFNNAVSDFNQNQFASALSSFQQILTSFPSMTECYYMMGRVYEKMGDSPTAIRLLEKGASLMKRGNRLEVSVVDLFTALYDNYVNLSPPDHNGGMRALEQLLALYPRDLKQLFNYYHLKQYISSLKRLVPLKREALRAFDNQFDKYAKIAEGGGVPPLQPIRASVFASMEEQSKVNALYAKYVKGKDAFEYKHSPVRDRTHRDVLRVGLVSGDVFYNHPMMHLMRGAFRFLRGCEVILVNTATTNTANVTAILQELRIPESEVIDAANYKRKRGVFDLKRSVHNADAPLRLLNIFQQTEAEKAAILHALDLDVLVDLSGFTQNGEPMVLAKRPSVIQVNYLGFPGQTNLPWIDFNQQDSAASPPEVSGFYSDKLVYLPYYYACNHHNKVPDLHPYQKPGSLAYLRNVFKVPTEGHLFCFPNQLYKLTADLLDAWANILRRFPTSYLWLLRHPVEGEEHIKLELQARGIFAARVLFSDFENDKVYYLVRTSVCDTILDSPLWSAGATGLDAYWSGVPIIGLAGDRTVERLGASLMTATYYNRSQLRERFDRGQTMMPPMMAVDMKDYEDLAVATQSDPYLKVGIRMELLRKIAGENFDVDAKPVVRHPLEGGQFDIQFWMDNWVMSFYAMYDVMTVVGKPSFRVHCLFDMWPLFGTDALLVLAYLLTFLALGCFFYGGFTNNVSQVDRLWSILPIFTSWMFAYVGEFSTVVVLMAVMVTLWGVRLTYNFYVRGGYTMKDGVFTDEDYRWNVARSLFPNPIVWDLFHLLFICFFQISLIIGFTTPILLVAETEGVVFSKYDLTFAAAFLFFLTIETIADVIMNRFQAAKYALAPEERAKSSDLRIVAGFNFTGLCKYSRHPNYFCEVMQWVVLYLWGSYHVGTWKNWCLLFVVELTAVVYGSTYVCEPVSSSKYPLYKEYQKVTSRFIPFFPIHYKRFVTMVSKSE</sequence>
<dbReference type="Pfam" id="PF13844">
    <property type="entry name" value="Glyco_transf_41"/>
    <property type="match status" value="2"/>
</dbReference>
<dbReference type="Gene3D" id="1.25.40.10">
    <property type="entry name" value="Tetratricopeptide repeat domain"/>
    <property type="match status" value="3"/>
</dbReference>
<reference evidence="12 13" key="1">
    <citation type="submission" date="2016-05" db="EMBL/GenBank/DDBJ databases">
        <title>Nuclear genome of Blastocystis sp. subtype 1 NandII.</title>
        <authorList>
            <person name="Gentekaki E."/>
            <person name="Curtis B."/>
            <person name="Stairs C."/>
            <person name="Eme L."/>
            <person name="Herman E."/>
            <person name="Klimes V."/>
            <person name="Arias M.C."/>
            <person name="Elias M."/>
            <person name="Hilliou F."/>
            <person name="Klute M."/>
            <person name="Malik S.-B."/>
            <person name="Pightling A."/>
            <person name="Rachubinski R."/>
            <person name="Salas D."/>
            <person name="Schlacht A."/>
            <person name="Suga H."/>
            <person name="Archibald J."/>
            <person name="Ball S.G."/>
            <person name="Clark G."/>
            <person name="Dacks J."/>
            <person name="Van Der Giezen M."/>
            <person name="Tsaousis A."/>
            <person name="Roger A."/>
        </authorList>
    </citation>
    <scope>NUCLEOTIDE SEQUENCE [LARGE SCALE GENOMIC DNA]</scope>
    <source>
        <strain evidence="13">ATCC 50177 / NandII</strain>
    </source>
</reference>
<dbReference type="PROSITE" id="PS50005">
    <property type="entry name" value="TPR"/>
    <property type="match status" value="1"/>
</dbReference>
<feature type="domain" description="O-GlcNAc transferase C-terminal" evidence="11">
    <location>
        <begin position="612"/>
        <end position="743"/>
    </location>
</feature>
<feature type="repeat" description="TPR" evidence="8">
    <location>
        <begin position="239"/>
        <end position="272"/>
    </location>
</feature>
<keyword evidence="6" id="KW-0677">Repeat</keyword>
<dbReference type="InterPro" id="IPR019734">
    <property type="entry name" value="TPR_rpt"/>
</dbReference>
<evidence type="ECO:0000256" key="3">
    <source>
        <dbReference type="ARBA" id="ARBA00011970"/>
    </source>
</evidence>
<feature type="domain" description="O-GlcNAc transferase C-terminal" evidence="11">
    <location>
        <begin position="507"/>
        <end position="597"/>
    </location>
</feature>
<dbReference type="SMART" id="SM00028">
    <property type="entry name" value="TPR"/>
    <property type="match status" value="3"/>
</dbReference>
<keyword evidence="7 8" id="KW-0802">TPR repeat</keyword>
<keyword evidence="10" id="KW-0732">Signal</keyword>
<comment type="pathway">
    <text evidence="1">Protein modification; protein glycosylation.</text>
</comment>
<evidence type="ECO:0000313" key="12">
    <source>
        <dbReference type="EMBL" id="OAO17961.1"/>
    </source>
</evidence>
<keyword evidence="5" id="KW-0808">Transferase</keyword>
<evidence type="ECO:0000256" key="6">
    <source>
        <dbReference type="ARBA" id="ARBA00022737"/>
    </source>
</evidence>
<feature type="transmembrane region" description="Helical" evidence="9">
    <location>
        <begin position="970"/>
        <end position="995"/>
    </location>
</feature>
<evidence type="ECO:0000256" key="9">
    <source>
        <dbReference type="SAM" id="Phobius"/>
    </source>
</evidence>
<dbReference type="GO" id="GO:0006493">
    <property type="term" value="P:protein O-linked glycosylation"/>
    <property type="evidence" value="ECO:0007669"/>
    <property type="project" value="InterPro"/>
</dbReference>
<feature type="transmembrane region" description="Helical" evidence="9">
    <location>
        <begin position="1007"/>
        <end position="1027"/>
    </location>
</feature>
<evidence type="ECO:0000256" key="2">
    <source>
        <dbReference type="ARBA" id="ARBA00005386"/>
    </source>
</evidence>
<name>A0A196SP24_BLAHN</name>
<dbReference type="InterPro" id="IPR010721">
    <property type="entry name" value="UstE-like"/>
</dbReference>
<evidence type="ECO:0000256" key="5">
    <source>
        <dbReference type="ARBA" id="ARBA00022679"/>
    </source>
</evidence>
<dbReference type="EMBL" id="LXWW01000012">
    <property type="protein sequence ID" value="OAO17961.1"/>
    <property type="molecule type" value="Genomic_DNA"/>
</dbReference>
<dbReference type="Gene3D" id="3.40.50.2000">
    <property type="entry name" value="Glycogen Phosphorylase B"/>
    <property type="match status" value="1"/>
</dbReference>
<dbReference type="AlphaFoldDB" id="A0A196SP24"/>
<organism evidence="12 13">
    <name type="scientific">Blastocystis sp. subtype 1 (strain ATCC 50177 / NandII)</name>
    <dbReference type="NCBI Taxonomy" id="478820"/>
    <lineage>
        <taxon>Eukaryota</taxon>
        <taxon>Sar</taxon>
        <taxon>Stramenopiles</taxon>
        <taxon>Bigyra</taxon>
        <taxon>Opalozoa</taxon>
        <taxon>Opalinata</taxon>
        <taxon>Blastocystidae</taxon>
        <taxon>Blastocystis</taxon>
    </lineage>
</organism>
<dbReference type="Gene3D" id="3.40.50.11380">
    <property type="match status" value="1"/>
</dbReference>
<dbReference type="EC" id="2.4.1.255" evidence="3"/>
<dbReference type="Proteomes" id="UP000078348">
    <property type="component" value="Unassembled WGS sequence"/>
</dbReference>
<dbReference type="SUPFAM" id="SSF48452">
    <property type="entry name" value="TPR-like"/>
    <property type="match status" value="1"/>
</dbReference>
<keyword evidence="9" id="KW-0472">Membrane</keyword>
<feature type="transmembrane region" description="Helical" evidence="9">
    <location>
        <begin position="905"/>
        <end position="929"/>
    </location>
</feature>
<dbReference type="PANTHER" id="PTHR44366:SF1">
    <property type="entry name" value="UDP-N-ACETYLGLUCOSAMINE--PEPTIDE N-ACETYLGLUCOSAMINYLTRANSFERASE 110 KDA SUBUNIT"/>
    <property type="match status" value="1"/>
</dbReference>
<evidence type="ECO:0000256" key="7">
    <source>
        <dbReference type="ARBA" id="ARBA00022803"/>
    </source>
</evidence>
<accession>A0A196SP24</accession>
<evidence type="ECO:0000313" key="13">
    <source>
        <dbReference type="Proteomes" id="UP000078348"/>
    </source>
</evidence>
<dbReference type="GO" id="GO:0097363">
    <property type="term" value="F:protein O-acetylglucosaminyltransferase activity"/>
    <property type="evidence" value="ECO:0007669"/>
    <property type="project" value="UniProtKB-EC"/>
</dbReference>
<dbReference type="InterPro" id="IPR011990">
    <property type="entry name" value="TPR-like_helical_dom_sf"/>
</dbReference>
<feature type="signal peptide" evidence="10">
    <location>
        <begin position="1"/>
        <end position="21"/>
    </location>
</feature>
<keyword evidence="13" id="KW-1185">Reference proteome</keyword>
<evidence type="ECO:0000259" key="11">
    <source>
        <dbReference type="Pfam" id="PF13844"/>
    </source>
</evidence>
<evidence type="ECO:0000256" key="4">
    <source>
        <dbReference type="ARBA" id="ARBA00022676"/>
    </source>
</evidence>
<evidence type="ECO:0000256" key="10">
    <source>
        <dbReference type="SAM" id="SignalP"/>
    </source>
</evidence>
<proteinExistence type="inferred from homology"/>
<gene>
    <name evidence="12" type="ORF">AV274_0294</name>
</gene>
<dbReference type="InterPro" id="IPR037919">
    <property type="entry name" value="OGT"/>
</dbReference>
<evidence type="ECO:0000256" key="8">
    <source>
        <dbReference type="PROSITE-ProRule" id="PRU00339"/>
    </source>
</evidence>
<keyword evidence="9" id="KW-0812">Transmembrane</keyword>
<dbReference type="PANTHER" id="PTHR44366">
    <property type="entry name" value="UDP-N-ACETYLGLUCOSAMINE--PEPTIDE N-ACETYLGLUCOSAMINYLTRANSFERASE 110 KDA SUBUNIT"/>
    <property type="match status" value="1"/>
</dbReference>
<protein>
    <recommendedName>
        <fullName evidence="3">protein O-GlcNAc transferase</fullName>
        <ecNumber evidence="3">2.4.1.255</ecNumber>
    </recommendedName>
</protein>
<dbReference type="InterPro" id="IPR029489">
    <property type="entry name" value="OGT/SEC/SPY_C"/>
</dbReference>
<comment type="similarity">
    <text evidence="2">Belongs to the glycosyltransferase 41 family. O-GlcNAc transferase subfamily.</text>
</comment>
<feature type="transmembrane region" description="Helical" evidence="9">
    <location>
        <begin position="864"/>
        <end position="885"/>
    </location>
</feature>
<dbReference type="Gene3D" id="1.20.120.1630">
    <property type="match status" value="1"/>
</dbReference>
<dbReference type="Pfam" id="PF06966">
    <property type="entry name" value="DUF1295"/>
    <property type="match status" value="1"/>
</dbReference>
<keyword evidence="4" id="KW-0328">Glycosyltransferase</keyword>
<keyword evidence="9" id="KW-1133">Transmembrane helix</keyword>